<protein>
    <submittedName>
        <fullName evidence="3">Uncharacterized protein</fullName>
    </submittedName>
</protein>
<gene>
    <name evidence="3" type="ORF">AAFF_G00040330</name>
</gene>
<evidence type="ECO:0000256" key="1">
    <source>
        <dbReference type="ARBA" id="ARBA00049983"/>
    </source>
</evidence>
<comment type="similarity">
    <text evidence="1">Belongs to the nuclear import and ribosome assembly adapter family.</text>
</comment>
<dbReference type="GO" id="GO:0051082">
    <property type="term" value="F:unfolded protein binding"/>
    <property type="evidence" value="ECO:0007669"/>
    <property type="project" value="TreeGrafter"/>
</dbReference>
<dbReference type="InterPro" id="IPR052616">
    <property type="entry name" value="SYO1-like"/>
</dbReference>
<dbReference type="SUPFAM" id="SSF48371">
    <property type="entry name" value="ARM repeat"/>
    <property type="match status" value="1"/>
</dbReference>
<dbReference type="InterPro" id="IPR011989">
    <property type="entry name" value="ARM-like"/>
</dbReference>
<dbReference type="PANTHER" id="PTHR13347">
    <property type="entry name" value="HEAT REPEAT-CONTAINING PROTEIN 3"/>
    <property type="match status" value="1"/>
</dbReference>
<dbReference type="GO" id="GO:0006606">
    <property type="term" value="P:protein import into nucleus"/>
    <property type="evidence" value="ECO:0007669"/>
    <property type="project" value="TreeGrafter"/>
</dbReference>
<dbReference type="PANTHER" id="PTHR13347:SF1">
    <property type="entry name" value="HEAT REPEAT-CONTAINING PROTEIN 3"/>
    <property type="match status" value="1"/>
</dbReference>
<dbReference type="AlphaFoldDB" id="A0AAD7S2X1"/>
<dbReference type="Gene3D" id="1.25.10.10">
    <property type="entry name" value="Leucine-rich Repeat Variant"/>
    <property type="match status" value="1"/>
</dbReference>
<feature type="region of interest" description="Disordered" evidence="2">
    <location>
        <begin position="296"/>
        <end position="330"/>
    </location>
</feature>
<name>A0AAD7S2X1_9TELE</name>
<dbReference type="Pfam" id="PF13513">
    <property type="entry name" value="HEAT_EZ"/>
    <property type="match status" value="1"/>
</dbReference>
<evidence type="ECO:0000313" key="3">
    <source>
        <dbReference type="EMBL" id="KAJ8394910.1"/>
    </source>
</evidence>
<dbReference type="InterPro" id="IPR016024">
    <property type="entry name" value="ARM-type_fold"/>
</dbReference>
<dbReference type="GO" id="GO:0042273">
    <property type="term" value="P:ribosomal large subunit biogenesis"/>
    <property type="evidence" value="ECO:0007669"/>
    <property type="project" value="TreeGrafter"/>
</dbReference>
<accession>A0AAD7S2X1</accession>
<organism evidence="3 4">
    <name type="scientific">Aldrovandia affinis</name>
    <dbReference type="NCBI Taxonomy" id="143900"/>
    <lineage>
        <taxon>Eukaryota</taxon>
        <taxon>Metazoa</taxon>
        <taxon>Chordata</taxon>
        <taxon>Craniata</taxon>
        <taxon>Vertebrata</taxon>
        <taxon>Euteleostomi</taxon>
        <taxon>Actinopterygii</taxon>
        <taxon>Neopterygii</taxon>
        <taxon>Teleostei</taxon>
        <taxon>Notacanthiformes</taxon>
        <taxon>Halosauridae</taxon>
        <taxon>Aldrovandia</taxon>
    </lineage>
</organism>
<comment type="caution">
    <text evidence="3">The sequence shown here is derived from an EMBL/GenBank/DDBJ whole genome shotgun (WGS) entry which is preliminary data.</text>
</comment>
<dbReference type="SMART" id="SM00185">
    <property type="entry name" value="ARM"/>
    <property type="match status" value="3"/>
</dbReference>
<dbReference type="InterPro" id="IPR000225">
    <property type="entry name" value="Armadillo"/>
</dbReference>
<keyword evidence="4" id="KW-1185">Reference proteome</keyword>
<feature type="compositionally biased region" description="Acidic residues" evidence="2">
    <location>
        <begin position="314"/>
        <end position="330"/>
    </location>
</feature>
<reference evidence="3" key="1">
    <citation type="journal article" date="2023" name="Science">
        <title>Genome structures resolve the early diversification of teleost fishes.</title>
        <authorList>
            <person name="Parey E."/>
            <person name="Louis A."/>
            <person name="Montfort J."/>
            <person name="Bouchez O."/>
            <person name="Roques C."/>
            <person name="Iampietro C."/>
            <person name="Lluch J."/>
            <person name="Castinel A."/>
            <person name="Donnadieu C."/>
            <person name="Desvignes T."/>
            <person name="Floi Bucao C."/>
            <person name="Jouanno E."/>
            <person name="Wen M."/>
            <person name="Mejri S."/>
            <person name="Dirks R."/>
            <person name="Jansen H."/>
            <person name="Henkel C."/>
            <person name="Chen W.J."/>
            <person name="Zahm M."/>
            <person name="Cabau C."/>
            <person name="Klopp C."/>
            <person name="Thompson A.W."/>
            <person name="Robinson-Rechavi M."/>
            <person name="Braasch I."/>
            <person name="Lecointre G."/>
            <person name="Bobe J."/>
            <person name="Postlethwait J.H."/>
            <person name="Berthelot C."/>
            <person name="Roest Crollius H."/>
            <person name="Guiguen Y."/>
        </authorList>
    </citation>
    <scope>NUCLEOTIDE SEQUENCE</scope>
    <source>
        <strain evidence="3">NC1722</strain>
    </source>
</reference>
<dbReference type="Proteomes" id="UP001221898">
    <property type="component" value="Unassembled WGS sequence"/>
</dbReference>
<sequence length="330" mass="35650">MGKSKNKKFKRPQFSAEGLPVSAVNDFQDEEEVDSPAGELLEKLQSPCADVREYACASISRVVQQTQTIPAFLQRDAVRCLGPLLLDRSLPVRETAAGALRNLSVCGGFEVCEDMVKQDILTPLTALLRECCTGFDTNSGLLPKSPKEQKNLVEAVANEAVNLLWNLCECCSRALSVFNRAGLLEILIQCLDRHPHNMELALSAARCLHTVSEENTELLGTLNVAVLGALESVLLSSHPGMGHILLRTLTAGSVWNMKSCLPSDRQAQTLSALVATLSQSLEQDSGTLIPALKEAETVQSTAVPTGAAGSANGEEMEEMEEEEEEEEEEG</sequence>
<proteinExistence type="inferred from homology"/>
<evidence type="ECO:0000256" key="2">
    <source>
        <dbReference type="SAM" id="MobiDB-lite"/>
    </source>
</evidence>
<dbReference type="EMBL" id="JAINUG010000121">
    <property type="protein sequence ID" value="KAJ8394910.1"/>
    <property type="molecule type" value="Genomic_DNA"/>
</dbReference>
<evidence type="ECO:0000313" key="4">
    <source>
        <dbReference type="Proteomes" id="UP001221898"/>
    </source>
</evidence>